<feature type="transmembrane region" description="Helical" evidence="6">
    <location>
        <begin position="106"/>
        <end position="129"/>
    </location>
</feature>
<dbReference type="GO" id="GO:0015297">
    <property type="term" value="F:antiporter activity"/>
    <property type="evidence" value="ECO:0007669"/>
    <property type="project" value="InterPro"/>
</dbReference>
<dbReference type="GO" id="GO:0005886">
    <property type="term" value="C:plasma membrane"/>
    <property type="evidence" value="ECO:0007669"/>
    <property type="project" value="TreeGrafter"/>
</dbReference>
<dbReference type="Pfam" id="PF01554">
    <property type="entry name" value="MatE"/>
    <property type="match status" value="2"/>
</dbReference>
<dbReference type="GO" id="GO:0042910">
    <property type="term" value="F:xenobiotic transmembrane transporter activity"/>
    <property type="evidence" value="ECO:0007669"/>
    <property type="project" value="InterPro"/>
</dbReference>
<accession>A0A8T6ZIZ0</accession>
<reference evidence="7" key="2">
    <citation type="submission" date="2020-04" db="EMBL/GenBank/DDBJ databases">
        <authorList>
            <person name="Alexandrino P."/>
            <person name="Mendonca T."/>
            <person name="Guaman L."/>
            <person name="Cherix J."/>
            <person name="Lozano-Sakalauskas G."/>
            <person name="Fujita A."/>
            <person name="Filho E.R."/>
            <person name="Long P."/>
            <person name="Padilla G."/>
            <person name="Taciro M.K."/>
            <person name="Gomez J.G."/>
            <person name="Silva L.F."/>
            <person name="Torres M."/>
        </authorList>
    </citation>
    <scope>NUCLEOTIDE SEQUENCE</scope>
    <source>
        <strain evidence="7">LMG 19450</strain>
    </source>
</reference>
<feature type="transmembrane region" description="Helical" evidence="6">
    <location>
        <begin position="255"/>
        <end position="273"/>
    </location>
</feature>
<evidence type="ECO:0000256" key="5">
    <source>
        <dbReference type="ARBA" id="ARBA00023136"/>
    </source>
</evidence>
<sequence length="459" mass="48957">MDLRAGAPLSENLALPTRGDWHRRVLVLAFPIVLANLTQPILGAVDTAVAGHLGSAADLGGVALGGLFFNCVFWGFGFLRMGTTGLVAQAFGADDQSGLRANVVRALLLAFGIGALILLMQAPLIRYVLELIGGSDEVQRNARLYCHARIGSAPFALANYVVLGYLLGTQRVRIALISQVLINVVNVIAVLVYVYGFGWDIAGIGAATATADTIGFAFGAAVLWHQRPRNLAPLAWRTIVEPAELKRLVAINRDIFLRTMCLLGSFGWFAHLGARQGDAILAANALLLNFQTFMAYGLDGFAHATEALVGAAIGARDRDAFRQAVKVNLFWAVLGALGFSAVYWGAGTWIITQLTDQPAVRAAAQTFLPWAALSPLISVWGFLLDGVFIGATRTRELMQAMATSLLVFLGASWALVGPFGNHGLWMALLIFMAARGLTLSPLLPRITGAIQAPKVQQAP</sequence>
<protein>
    <submittedName>
        <fullName evidence="7">MATE family efflux transporter</fullName>
    </submittedName>
</protein>
<comment type="caution">
    <text evidence="7">The sequence shown here is derived from an EMBL/GenBank/DDBJ whole genome shotgun (WGS) entry which is preliminary data.</text>
</comment>
<dbReference type="AlphaFoldDB" id="A0A8T6ZIZ0"/>
<dbReference type="NCBIfam" id="TIGR00797">
    <property type="entry name" value="matE"/>
    <property type="match status" value="1"/>
</dbReference>
<feature type="transmembrane region" description="Helical" evidence="6">
    <location>
        <begin position="25"/>
        <end position="42"/>
    </location>
</feature>
<organism evidence="7 8">
    <name type="scientific">Paraburkholderia sacchari</name>
    <dbReference type="NCBI Taxonomy" id="159450"/>
    <lineage>
        <taxon>Bacteria</taxon>
        <taxon>Pseudomonadati</taxon>
        <taxon>Pseudomonadota</taxon>
        <taxon>Betaproteobacteria</taxon>
        <taxon>Burkholderiales</taxon>
        <taxon>Burkholderiaceae</taxon>
        <taxon>Paraburkholderia</taxon>
    </lineage>
</organism>
<evidence type="ECO:0000256" key="4">
    <source>
        <dbReference type="ARBA" id="ARBA00022989"/>
    </source>
</evidence>
<feature type="transmembrane region" description="Helical" evidence="6">
    <location>
        <begin position="367"/>
        <end position="390"/>
    </location>
</feature>
<feature type="transmembrane region" description="Helical" evidence="6">
    <location>
        <begin position="174"/>
        <end position="195"/>
    </location>
</feature>
<comment type="subcellular location">
    <subcellularLocation>
        <location evidence="1">Membrane</location>
        <topology evidence="1">Multi-pass membrane protein</topology>
    </subcellularLocation>
</comment>
<keyword evidence="3 6" id="KW-0812">Transmembrane</keyword>
<evidence type="ECO:0000256" key="6">
    <source>
        <dbReference type="SAM" id="Phobius"/>
    </source>
</evidence>
<comment type="similarity">
    <text evidence="2">Belongs to the multi antimicrobial extrusion (MATE) (TC 2.A.66.1) family.</text>
</comment>
<evidence type="ECO:0000256" key="3">
    <source>
        <dbReference type="ARBA" id="ARBA00022692"/>
    </source>
</evidence>
<dbReference type="Proteomes" id="UP000030460">
    <property type="component" value="Unassembled WGS sequence"/>
</dbReference>
<dbReference type="PANTHER" id="PTHR42893:SF46">
    <property type="entry name" value="PROTEIN DETOXIFICATION 44, CHLOROPLASTIC"/>
    <property type="match status" value="1"/>
</dbReference>
<feature type="transmembrane region" description="Helical" evidence="6">
    <location>
        <begin position="149"/>
        <end position="167"/>
    </location>
</feature>
<dbReference type="EMBL" id="JTDB02000008">
    <property type="protein sequence ID" value="NLP64200.1"/>
    <property type="molecule type" value="Genomic_DNA"/>
</dbReference>
<keyword evidence="4 6" id="KW-1133">Transmembrane helix</keyword>
<keyword evidence="5 6" id="KW-0472">Membrane</keyword>
<dbReference type="InterPro" id="IPR044644">
    <property type="entry name" value="DinF-like"/>
</dbReference>
<feature type="transmembrane region" description="Helical" evidence="6">
    <location>
        <begin position="62"/>
        <end position="79"/>
    </location>
</feature>
<dbReference type="CDD" id="cd13136">
    <property type="entry name" value="MATE_DinF_like"/>
    <property type="match status" value="1"/>
</dbReference>
<evidence type="ECO:0000256" key="2">
    <source>
        <dbReference type="ARBA" id="ARBA00010199"/>
    </source>
</evidence>
<dbReference type="PANTHER" id="PTHR42893">
    <property type="entry name" value="PROTEIN DETOXIFICATION 44, CHLOROPLASTIC-RELATED"/>
    <property type="match status" value="1"/>
</dbReference>
<dbReference type="InterPro" id="IPR002528">
    <property type="entry name" value="MATE_fam"/>
</dbReference>
<reference evidence="7" key="1">
    <citation type="journal article" date="2015" name="Genome Announc.">
        <title>Draft Genome Sequence of the Polyhydroxyalkanoate-Producing Bacterium Burkholderia sacchari LMG 19450 Isolated from Brazilian Sugarcane Plantation Soil.</title>
        <authorList>
            <person name="Alexandrino P.M."/>
            <person name="Mendonca T.T."/>
            <person name="Guaman Bautista L.P."/>
            <person name="Cherix J."/>
            <person name="Lozano-Sakalauskas G.C."/>
            <person name="Fujita A."/>
            <person name="Ramos Filho E."/>
            <person name="Long P."/>
            <person name="Padilla G."/>
            <person name="Taciro M.K."/>
            <person name="Gomez J.G."/>
            <person name="Silva L.F."/>
        </authorList>
    </citation>
    <scope>NUCLEOTIDE SEQUENCE</scope>
    <source>
        <strain evidence="7">LMG 19450</strain>
    </source>
</reference>
<evidence type="ECO:0000313" key="8">
    <source>
        <dbReference type="Proteomes" id="UP000030460"/>
    </source>
</evidence>
<gene>
    <name evidence="7" type="ORF">NH14_024195</name>
</gene>
<proteinExistence type="inferred from homology"/>
<feature type="transmembrane region" description="Helical" evidence="6">
    <location>
        <begin position="293"/>
        <end position="315"/>
    </location>
</feature>
<name>A0A8T6ZIZ0_9BURK</name>
<evidence type="ECO:0000313" key="7">
    <source>
        <dbReference type="EMBL" id="NLP64200.1"/>
    </source>
</evidence>
<feature type="transmembrane region" description="Helical" evidence="6">
    <location>
        <begin position="327"/>
        <end position="347"/>
    </location>
</feature>
<dbReference type="OrthoDB" id="9789527at2"/>
<keyword evidence="8" id="KW-1185">Reference proteome</keyword>
<feature type="transmembrane region" description="Helical" evidence="6">
    <location>
        <begin position="397"/>
        <end position="416"/>
    </location>
</feature>
<feature type="transmembrane region" description="Helical" evidence="6">
    <location>
        <begin position="201"/>
        <end position="224"/>
    </location>
</feature>
<evidence type="ECO:0000256" key="1">
    <source>
        <dbReference type="ARBA" id="ARBA00004141"/>
    </source>
</evidence>